<evidence type="ECO:0000313" key="1">
    <source>
        <dbReference type="EMBL" id="KAI5678765.1"/>
    </source>
</evidence>
<keyword evidence="2" id="KW-1185">Reference proteome</keyword>
<gene>
    <name evidence="1" type="ORF">M9H77_09715</name>
</gene>
<accession>A0ACC0C1K0</accession>
<dbReference type="Proteomes" id="UP001060085">
    <property type="component" value="Linkage Group LG02"/>
</dbReference>
<comment type="caution">
    <text evidence="1">The sequence shown here is derived from an EMBL/GenBank/DDBJ whole genome shotgun (WGS) entry which is preliminary data.</text>
</comment>
<dbReference type="EMBL" id="CM044702">
    <property type="protein sequence ID" value="KAI5678765.1"/>
    <property type="molecule type" value="Genomic_DNA"/>
</dbReference>
<proteinExistence type="predicted"/>
<reference evidence="2" key="1">
    <citation type="journal article" date="2023" name="Nat. Plants">
        <title>Single-cell RNA sequencing provides a high-resolution roadmap for understanding the multicellular compartmentation of specialized metabolism.</title>
        <authorList>
            <person name="Sun S."/>
            <person name="Shen X."/>
            <person name="Li Y."/>
            <person name="Li Y."/>
            <person name="Wang S."/>
            <person name="Li R."/>
            <person name="Zhang H."/>
            <person name="Shen G."/>
            <person name="Guo B."/>
            <person name="Wei J."/>
            <person name="Xu J."/>
            <person name="St-Pierre B."/>
            <person name="Chen S."/>
            <person name="Sun C."/>
        </authorList>
    </citation>
    <scope>NUCLEOTIDE SEQUENCE [LARGE SCALE GENOMIC DNA]</scope>
</reference>
<name>A0ACC0C1K0_CATRO</name>
<sequence length="305" mass="34180">MQKSAVYQVPQGDLLMAAREKRKNAALSQTNFQDDVELLRARTKHHNANTKFLNAKGKRLDDLVLDMEVSHGKCQSDSEQKVENLDVPHDQSEEETIKSILMHANSAASFLCQLKTHNQIQAYDGLWMKDVVGIVATLGKLENDNLSKLLASYLGIETMLAVVCKTQTCVQALETYDKEINKISGLHKLGTSIGRSLDDQFLVICLENVRPYAGDFIADDPQRRLDLPKPKLPNGETPPGFLGFAVNMIYINHTDLYYVTSNGRGLRENLFYHLFSSLQVYKTRENMLRVHPLISNGAISLDGGM</sequence>
<evidence type="ECO:0000313" key="2">
    <source>
        <dbReference type="Proteomes" id="UP001060085"/>
    </source>
</evidence>
<organism evidence="1 2">
    <name type="scientific">Catharanthus roseus</name>
    <name type="common">Madagascar periwinkle</name>
    <name type="synonym">Vinca rosea</name>
    <dbReference type="NCBI Taxonomy" id="4058"/>
    <lineage>
        <taxon>Eukaryota</taxon>
        <taxon>Viridiplantae</taxon>
        <taxon>Streptophyta</taxon>
        <taxon>Embryophyta</taxon>
        <taxon>Tracheophyta</taxon>
        <taxon>Spermatophyta</taxon>
        <taxon>Magnoliopsida</taxon>
        <taxon>eudicotyledons</taxon>
        <taxon>Gunneridae</taxon>
        <taxon>Pentapetalae</taxon>
        <taxon>asterids</taxon>
        <taxon>lamiids</taxon>
        <taxon>Gentianales</taxon>
        <taxon>Apocynaceae</taxon>
        <taxon>Rauvolfioideae</taxon>
        <taxon>Vinceae</taxon>
        <taxon>Catharanthinae</taxon>
        <taxon>Catharanthus</taxon>
    </lineage>
</organism>
<protein>
    <submittedName>
        <fullName evidence="1">Uncharacterized protein</fullName>
    </submittedName>
</protein>